<sequence length="227" mass="24455">MAKKSKRYRADAEKTTGKEVLPLSEAIKKVKGWDSTKFDQTVELVMHLGIDPKQADQMLRGAISLPNGIGKQKKVIAFCEDSDVEAAKNAGATEAGTDELVKKIEDGWTDFDVAIASPKVMGKVGKLGRVLGPQGKMPSPKNGTVTPDVVSAVKEFAAGKVEYRNDKNGNLHVVVGKLSFSEGKLKENTDAFISHVKKIRPSSVKGGYIKKVCLTATMSPSVQVDVR</sequence>
<comment type="similarity">
    <text evidence="1 10">Belongs to the universal ribosomal protein uL1 family.</text>
</comment>
<protein>
    <recommendedName>
        <fullName evidence="9 10">Large ribosomal subunit protein uL1</fullName>
    </recommendedName>
</protein>
<reference evidence="12" key="1">
    <citation type="submission" date="2017-02" db="EMBL/GenBank/DDBJ databases">
        <title>Comparative genomics and description of representatives of a novel lineage of planctomycetes thriving in anoxic sediments.</title>
        <authorList>
            <person name="Spring S."/>
            <person name="Bunk B."/>
            <person name="Sproer C."/>
        </authorList>
    </citation>
    <scope>NUCLEOTIDE SEQUENCE [LARGE SCALE GENOMIC DNA]</scope>
    <source>
        <strain evidence="12">ST-NAGAB-D1</strain>
    </source>
</reference>
<dbReference type="GO" id="GO:0000049">
    <property type="term" value="F:tRNA binding"/>
    <property type="evidence" value="ECO:0007669"/>
    <property type="project" value="UniProtKB-KW"/>
</dbReference>
<dbReference type="InterPro" id="IPR028364">
    <property type="entry name" value="Ribosomal_uL1/biogenesis"/>
</dbReference>
<evidence type="ECO:0000256" key="8">
    <source>
        <dbReference type="ARBA" id="ARBA00023274"/>
    </source>
</evidence>
<keyword evidence="2 10" id="KW-0678">Repressor</keyword>
<keyword evidence="6 10" id="KW-0694">RNA-binding</keyword>
<dbReference type="Gene3D" id="3.30.190.20">
    <property type="match status" value="1"/>
</dbReference>
<evidence type="ECO:0000256" key="4">
    <source>
        <dbReference type="ARBA" id="ARBA00022730"/>
    </source>
</evidence>
<evidence type="ECO:0000313" key="11">
    <source>
        <dbReference type="EMBL" id="AQT69862.1"/>
    </source>
</evidence>
<evidence type="ECO:0000256" key="6">
    <source>
        <dbReference type="ARBA" id="ARBA00022884"/>
    </source>
</evidence>
<dbReference type="PIRSF" id="PIRSF002155">
    <property type="entry name" value="Ribosomal_L1"/>
    <property type="match status" value="1"/>
</dbReference>
<keyword evidence="8 10" id="KW-0687">Ribonucleoprotein</keyword>
<evidence type="ECO:0000256" key="9">
    <source>
        <dbReference type="ARBA" id="ARBA00035241"/>
    </source>
</evidence>
<comment type="subunit">
    <text evidence="10">Part of the 50S ribosomal subunit.</text>
</comment>
<dbReference type="GO" id="GO:0003735">
    <property type="term" value="F:structural constituent of ribosome"/>
    <property type="evidence" value="ECO:0007669"/>
    <property type="project" value="InterPro"/>
</dbReference>
<dbReference type="InterPro" id="IPR005878">
    <property type="entry name" value="Ribosom_uL1_bac-type"/>
</dbReference>
<dbReference type="FunFam" id="3.40.50.790:FF:000001">
    <property type="entry name" value="50S ribosomal protein L1"/>
    <property type="match status" value="1"/>
</dbReference>
<dbReference type="InterPro" id="IPR002143">
    <property type="entry name" value="Ribosomal_uL1"/>
</dbReference>
<comment type="function">
    <text evidence="10">Binds directly to 23S rRNA. The L1 stalk is quite mobile in the ribosome, and is involved in E site tRNA release.</text>
</comment>
<dbReference type="GO" id="GO:0006412">
    <property type="term" value="P:translation"/>
    <property type="evidence" value="ECO:0007669"/>
    <property type="project" value="UniProtKB-UniRule"/>
</dbReference>
<dbReference type="CDD" id="cd00403">
    <property type="entry name" value="Ribosomal_L1"/>
    <property type="match status" value="1"/>
</dbReference>
<evidence type="ECO:0000256" key="10">
    <source>
        <dbReference type="HAMAP-Rule" id="MF_01318"/>
    </source>
</evidence>
<accession>A0A1U9NPJ7</accession>
<comment type="function">
    <text evidence="10">Protein L1 is also a translational repressor protein, it controls the translation of the L11 operon by binding to its mRNA.</text>
</comment>
<dbReference type="EMBL" id="CP019791">
    <property type="protein sequence ID" value="AQT69862.1"/>
    <property type="molecule type" value="Genomic_DNA"/>
</dbReference>
<evidence type="ECO:0000256" key="3">
    <source>
        <dbReference type="ARBA" id="ARBA00022555"/>
    </source>
</evidence>
<keyword evidence="4 10" id="KW-0699">rRNA-binding</keyword>
<gene>
    <name evidence="10 11" type="primary">rplA</name>
    <name evidence="11" type="ORF">STSP2_03060</name>
</gene>
<dbReference type="NCBIfam" id="TIGR01169">
    <property type="entry name" value="rplA_bact"/>
    <property type="match status" value="1"/>
</dbReference>
<organism evidence="11 12">
    <name type="scientific">Anaerohalosphaera lusitana</name>
    <dbReference type="NCBI Taxonomy" id="1936003"/>
    <lineage>
        <taxon>Bacteria</taxon>
        <taxon>Pseudomonadati</taxon>
        <taxon>Planctomycetota</taxon>
        <taxon>Phycisphaerae</taxon>
        <taxon>Sedimentisphaerales</taxon>
        <taxon>Anaerohalosphaeraceae</taxon>
        <taxon>Anaerohalosphaera</taxon>
    </lineage>
</organism>
<dbReference type="GO" id="GO:0006417">
    <property type="term" value="P:regulation of translation"/>
    <property type="evidence" value="ECO:0007669"/>
    <property type="project" value="UniProtKB-KW"/>
</dbReference>
<evidence type="ECO:0000256" key="1">
    <source>
        <dbReference type="ARBA" id="ARBA00010531"/>
    </source>
</evidence>
<keyword evidence="12" id="KW-1185">Reference proteome</keyword>
<proteinExistence type="inferred from homology"/>
<dbReference type="InterPro" id="IPR016095">
    <property type="entry name" value="Ribosomal_uL1_3-a/b-sand"/>
</dbReference>
<dbReference type="RefSeq" id="WP_146663506.1">
    <property type="nucleotide sequence ID" value="NZ_CP019791.1"/>
</dbReference>
<dbReference type="PANTHER" id="PTHR36427:SF3">
    <property type="entry name" value="LARGE RIBOSOMAL SUBUNIT PROTEIN UL1M"/>
    <property type="match status" value="1"/>
</dbReference>
<evidence type="ECO:0000313" key="12">
    <source>
        <dbReference type="Proteomes" id="UP000189674"/>
    </source>
</evidence>
<dbReference type="SUPFAM" id="SSF56808">
    <property type="entry name" value="Ribosomal protein L1"/>
    <property type="match status" value="1"/>
</dbReference>
<dbReference type="AlphaFoldDB" id="A0A1U9NPJ7"/>
<keyword evidence="3 10" id="KW-0820">tRNA-binding</keyword>
<evidence type="ECO:0000256" key="5">
    <source>
        <dbReference type="ARBA" id="ARBA00022845"/>
    </source>
</evidence>
<dbReference type="PANTHER" id="PTHR36427">
    <property type="entry name" value="54S RIBOSOMAL PROTEIN L1, MITOCHONDRIAL"/>
    <property type="match status" value="1"/>
</dbReference>
<dbReference type="HAMAP" id="MF_01318_B">
    <property type="entry name" value="Ribosomal_uL1_B"/>
    <property type="match status" value="1"/>
</dbReference>
<dbReference type="KEGG" id="alus:STSP2_03060"/>
<dbReference type="GO" id="GO:0019843">
    <property type="term" value="F:rRNA binding"/>
    <property type="evidence" value="ECO:0007669"/>
    <property type="project" value="UniProtKB-UniRule"/>
</dbReference>
<evidence type="ECO:0000256" key="7">
    <source>
        <dbReference type="ARBA" id="ARBA00022980"/>
    </source>
</evidence>
<dbReference type="Pfam" id="PF00687">
    <property type="entry name" value="Ribosomal_L1"/>
    <property type="match status" value="1"/>
</dbReference>
<keyword evidence="5 10" id="KW-0810">Translation regulation</keyword>
<dbReference type="GO" id="GO:0015934">
    <property type="term" value="C:large ribosomal subunit"/>
    <property type="evidence" value="ECO:0007669"/>
    <property type="project" value="InterPro"/>
</dbReference>
<name>A0A1U9NPJ7_9BACT</name>
<dbReference type="STRING" id="1936003.STSP2_03060"/>
<dbReference type="InterPro" id="IPR023674">
    <property type="entry name" value="Ribosomal_uL1-like"/>
</dbReference>
<dbReference type="OrthoDB" id="9803740at2"/>
<evidence type="ECO:0000256" key="2">
    <source>
        <dbReference type="ARBA" id="ARBA00022491"/>
    </source>
</evidence>
<keyword evidence="7 10" id="KW-0689">Ribosomal protein</keyword>
<dbReference type="Proteomes" id="UP000189674">
    <property type="component" value="Chromosome"/>
</dbReference>
<dbReference type="Gene3D" id="3.40.50.790">
    <property type="match status" value="1"/>
</dbReference>